<dbReference type="KEGG" id="dti:Desti_5113"/>
<dbReference type="Proteomes" id="UP000006055">
    <property type="component" value="Chromosome"/>
</dbReference>
<proteinExistence type="predicted"/>
<evidence type="ECO:0000313" key="2">
    <source>
        <dbReference type="Proteomes" id="UP000006055"/>
    </source>
</evidence>
<dbReference type="HOGENOM" id="CLU_3042794_0_0_7"/>
<dbReference type="EMBL" id="CP003360">
    <property type="protein sequence ID" value="AFM27720.1"/>
    <property type="molecule type" value="Genomic_DNA"/>
</dbReference>
<sequence>MKASLALLMVFTYILYGYAVMYTGRRRSVIAVVQSVHTRNTFERGKGLFQLLRS</sequence>
<organism evidence="1 2">
    <name type="scientific">Desulfomonile tiedjei (strain ATCC 49306 / DSM 6799 / DCB-1)</name>
    <dbReference type="NCBI Taxonomy" id="706587"/>
    <lineage>
        <taxon>Bacteria</taxon>
        <taxon>Pseudomonadati</taxon>
        <taxon>Thermodesulfobacteriota</taxon>
        <taxon>Desulfomonilia</taxon>
        <taxon>Desulfomonilales</taxon>
        <taxon>Desulfomonilaceae</taxon>
        <taxon>Desulfomonile</taxon>
    </lineage>
</organism>
<reference evidence="2" key="1">
    <citation type="submission" date="2012-06" db="EMBL/GenBank/DDBJ databases">
        <title>Complete sequence of chromosome of Desulfomonile tiedjei DSM 6799.</title>
        <authorList>
            <person name="Lucas S."/>
            <person name="Copeland A."/>
            <person name="Lapidus A."/>
            <person name="Glavina del Rio T."/>
            <person name="Dalin E."/>
            <person name="Tice H."/>
            <person name="Bruce D."/>
            <person name="Goodwin L."/>
            <person name="Pitluck S."/>
            <person name="Peters L."/>
            <person name="Ovchinnikova G."/>
            <person name="Zeytun A."/>
            <person name="Lu M."/>
            <person name="Kyrpides N."/>
            <person name="Mavromatis K."/>
            <person name="Ivanova N."/>
            <person name="Brettin T."/>
            <person name="Detter J.C."/>
            <person name="Han C."/>
            <person name="Larimer F."/>
            <person name="Land M."/>
            <person name="Hauser L."/>
            <person name="Markowitz V."/>
            <person name="Cheng J.-F."/>
            <person name="Hugenholtz P."/>
            <person name="Woyke T."/>
            <person name="Wu D."/>
            <person name="Spring S."/>
            <person name="Schroeder M."/>
            <person name="Brambilla E."/>
            <person name="Klenk H.-P."/>
            <person name="Eisen J.A."/>
        </authorList>
    </citation>
    <scope>NUCLEOTIDE SEQUENCE [LARGE SCALE GENOMIC DNA]</scope>
    <source>
        <strain evidence="2">ATCC 49306 / DSM 6799 / DCB-1</strain>
    </source>
</reference>
<keyword evidence="2" id="KW-1185">Reference proteome</keyword>
<protein>
    <submittedName>
        <fullName evidence="1">Uncharacterized protein</fullName>
    </submittedName>
</protein>
<dbReference type="STRING" id="706587.Desti_5113"/>
<name>I4CDS9_DESTA</name>
<dbReference type="AlphaFoldDB" id="I4CDS9"/>
<gene>
    <name evidence="1" type="ordered locus">Desti_5113</name>
</gene>
<evidence type="ECO:0000313" key="1">
    <source>
        <dbReference type="EMBL" id="AFM27720.1"/>
    </source>
</evidence>
<accession>I4CDS9</accession>